<name>A0A1G2CCM9_9BACT</name>
<dbReference type="InterPro" id="IPR050272">
    <property type="entry name" value="Isochorismatase-like_hydrls"/>
</dbReference>
<proteinExistence type="predicted"/>
<comment type="caution">
    <text evidence="3">The sequence shown here is derived from an EMBL/GenBank/DDBJ whole genome shotgun (WGS) entry which is preliminary data.</text>
</comment>
<evidence type="ECO:0000259" key="2">
    <source>
        <dbReference type="Pfam" id="PF00857"/>
    </source>
</evidence>
<dbReference type="CDD" id="cd00431">
    <property type="entry name" value="cysteine_hydrolases"/>
    <property type="match status" value="1"/>
</dbReference>
<dbReference type="PANTHER" id="PTHR43540:SF6">
    <property type="entry name" value="ISOCHORISMATASE-LIKE DOMAIN-CONTAINING PROTEIN"/>
    <property type="match status" value="1"/>
</dbReference>
<reference evidence="3 4" key="1">
    <citation type="journal article" date="2016" name="Nat. Commun.">
        <title>Thousands of microbial genomes shed light on interconnected biogeochemical processes in an aquifer system.</title>
        <authorList>
            <person name="Anantharaman K."/>
            <person name="Brown C.T."/>
            <person name="Hug L.A."/>
            <person name="Sharon I."/>
            <person name="Castelle C.J."/>
            <person name="Probst A.J."/>
            <person name="Thomas B.C."/>
            <person name="Singh A."/>
            <person name="Wilkins M.J."/>
            <person name="Karaoz U."/>
            <person name="Brodie E.L."/>
            <person name="Williams K.H."/>
            <person name="Hubbard S.S."/>
            <person name="Banfield J.F."/>
        </authorList>
    </citation>
    <scope>NUCLEOTIDE SEQUENCE [LARGE SCALE GENOMIC DNA]</scope>
</reference>
<dbReference type="Gene3D" id="3.40.50.850">
    <property type="entry name" value="Isochorismatase-like"/>
    <property type="match status" value="1"/>
</dbReference>
<dbReference type="PANTHER" id="PTHR43540">
    <property type="entry name" value="PEROXYUREIDOACRYLATE/UREIDOACRYLATE AMIDOHYDROLASE-RELATED"/>
    <property type="match status" value="1"/>
</dbReference>
<dbReference type="GO" id="GO:0016787">
    <property type="term" value="F:hydrolase activity"/>
    <property type="evidence" value="ECO:0007669"/>
    <property type="project" value="UniProtKB-KW"/>
</dbReference>
<dbReference type="SUPFAM" id="SSF52499">
    <property type="entry name" value="Isochorismatase-like hydrolases"/>
    <property type="match status" value="1"/>
</dbReference>
<evidence type="ECO:0000256" key="1">
    <source>
        <dbReference type="ARBA" id="ARBA00022801"/>
    </source>
</evidence>
<dbReference type="InterPro" id="IPR000868">
    <property type="entry name" value="Isochorismatase-like_dom"/>
</dbReference>
<dbReference type="Pfam" id="PF00857">
    <property type="entry name" value="Isochorismatase"/>
    <property type="match status" value="1"/>
</dbReference>
<dbReference type="InterPro" id="IPR036380">
    <property type="entry name" value="Isochorismatase-like_sf"/>
</dbReference>
<evidence type="ECO:0000313" key="3">
    <source>
        <dbReference type="EMBL" id="OGY98529.1"/>
    </source>
</evidence>
<sequence>MRKALIVVDLEKGFITKHTKDLPRKIRSFIKRRGGGYDLILFTQYRNHRRSSFVKHLGYDGFMSRDEYGIVDELEDFVSKDNLFKKYTYSSFVDKKLSSVLKRNKITEVQISGIDTENCVLTFARDAFDRDYKVVVLKDLCRSHSNPNLHKAALEIIRGNIGEIR</sequence>
<dbReference type="Proteomes" id="UP000179059">
    <property type="component" value="Unassembled WGS sequence"/>
</dbReference>
<feature type="domain" description="Isochorismatase-like" evidence="2">
    <location>
        <begin position="4"/>
        <end position="161"/>
    </location>
</feature>
<dbReference type="STRING" id="1798647.A2855_00850"/>
<evidence type="ECO:0000313" key="4">
    <source>
        <dbReference type="Proteomes" id="UP000179059"/>
    </source>
</evidence>
<keyword evidence="1" id="KW-0378">Hydrolase</keyword>
<protein>
    <recommendedName>
        <fullName evidence="2">Isochorismatase-like domain-containing protein</fullName>
    </recommendedName>
</protein>
<accession>A0A1G2CCM9</accession>
<dbReference type="EMBL" id="MHKX01000006">
    <property type="protein sequence ID" value="OGY98529.1"/>
    <property type="molecule type" value="Genomic_DNA"/>
</dbReference>
<dbReference type="AlphaFoldDB" id="A0A1G2CCM9"/>
<organism evidence="3 4">
    <name type="scientific">Candidatus Liptonbacteria bacterium RIFCSPHIGHO2_01_FULL_57_28</name>
    <dbReference type="NCBI Taxonomy" id="1798647"/>
    <lineage>
        <taxon>Bacteria</taxon>
        <taxon>Candidatus Liptoniibacteriota</taxon>
    </lineage>
</organism>
<gene>
    <name evidence="3" type="ORF">A2855_00850</name>
</gene>